<reference evidence="1 2" key="1">
    <citation type="submission" date="2017-09" db="EMBL/GenBank/DDBJ databases">
        <title>Depth-based differentiation of microbial function through sediment-hosted aquifers and enrichment of novel symbionts in the deep terrestrial subsurface.</title>
        <authorList>
            <person name="Probst A.J."/>
            <person name="Ladd B."/>
            <person name="Jarett J.K."/>
            <person name="Geller-Mcgrath D.E."/>
            <person name="Sieber C.M."/>
            <person name="Emerson J.B."/>
            <person name="Anantharaman K."/>
            <person name="Thomas B.C."/>
            <person name="Malmstrom R."/>
            <person name="Stieglmeier M."/>
            <person name="Klingl A."/>
            <person name="Woyke T."/>
            <person name="Ryan C.M."/>
            <person name="Banfield J.F."/>
        </authorList>
    </citation>
    <scope>NUCLEOTIDE SEQUENCE [LARGE SCALE GENOMIC DNA]</scope>
    <source>
        <strain evidence="1">CG23_combo_of_CG06-09_8_20_14_all_41_10</strain>
    </source>
</reference>
<proteinExistence type="predicted"/>
<protein>
    <submittedName>
        <fullName evidence="1">Uncharacterized protein</fullName>
    </submittedName>
</protein>
<evidence type="ECO:0000313" key="1">
    <source>
        <dbReference type="EMBL" id="PIP19042.1"/>
    </source>
</evidence>
<sequence>MRIQNNSGEEKRTLTIWFEELKERFDGRELNYLSVHKAKITLQLKDNETGEIHLHNLEYVANDAQNLVLKGGE</sequence>
<comment type="caution">
    <text evidence="1">The sequence shown here is derived from an EMBL/GenBank/DDBJ whole genome shotgun (WGS) entry which is preliminary data.</text>
</comment>
<dbReference type="Proteomes" id="UP000231292">
    <property type="component" value="Unassembled WGS sequence"/>
</dbReference>
<evidence type="ECO:0000313" key="2">
    <source>
        <dbReference type="Proteomes" id="UP000231292"/>
    </source>
</evidence>
<dbReference type="AlphaFoldDB" id="A0A2G9YIQ1"/>
<accession>A0A2G9YIQ1</accession>
<gene>
    <name evidence="1" type="ORF">COX41_04970</name>
</gene>
<name>A0A2G9YIQ1_9BACT</name>
<organism evidence="1 2">
    <name type="scientific">Candidatus Sherwoodlollariibacterium unditelluris</name>
    <dbReference type="NCBI Taxonomy" id="1974757"/>
    <lineage>
        <taxon>Bacteria</taxon>
        <taxon>Pseudomonadati</taxon>
        <taxon>Candidatus Omnitrophota</taxon>
        <taxon>Candidatus Sherwoodlollariibacterium</taxon>
    </lineage>
</organism>
<dbReference type="EMBL" id="PCRK01000123">
    <property type="protein sequence ID" value="PIP19042.1"/>
    <property type="molecule type" value="Genomic_DNA"/>
</dbReference>